<sequence>MTYLGSDYVALGGNHCLLTGAVHFDHFYPIAINHVHSAGQHGVNVALPLICALSASVDVVAYGQTLARKADGILHADHTISITLNQISAETNTQQTLGLGQFGNQKIQPQRLLQEIKNNCRKTAAFCQFRNVCDCGTMETRP</sequence>
<evidence type="ECO:0000313" key="1">
    <source>
        <dbReference type="EMBL" id="ERL87888.1"/>
    </source>
</evidence>
<name>U4U6F0_DENPD</name>
<reference evidence="1 2" key="1">
    <citation type="journal article" date="2013" name="Genome Biol.">
        <title>Draft genome of the mountain pine beetle, Dendroctonus ponderosae Hopkins, a major forest pest.</title>
        <authorList>
            <person name="Keeling C.I."/>
            <person name="Yuen M.M."/>
            <person name="Liao N.Y."/>
            <person name="Docking T.R."/>
            <person name="Chan S.K."/>
            <person name="Taylor G.A."/>
            <person name="Palmquist D.L."/>
            <person name="Jackman S.D."/>
            <person name="Nguyen A."/>
            <person name="Li M."/>
            <person name="Henderson H."/>
            <person name="Janes J.K."/>
            <person name="Zhao Y."/>
            <person name="Pandoh P."/>
            <person name="Moore R."/>
            <person name="Sperling F.A."/>
            <person name="Huber D.P."/>
            <person name="Birol I."/>
            <person name="Jones S.J."/>
            <person name="Bohlmann J."/>
        </authorList>
    </citation>
    <scope>NUCLEOTIDE SEQUENCE</scope>
</reference>
<organism evidence="1 2">
    <name type="scientific">Dendroctonus ponderosae</name>
    <name type="common">Mountain pine beetle</name>
    <dbReference type="NCBI Taxonomy" id="77166"/>
    <lineage>
        <taxon>Eukaryota</taxon>
        <taxon>Metazoa</taxon>
        <taxon>Ecdysozoa</taxon>
        <taxon>Arthropoda</taxon>
        <taxon>Hexapoda</taxon>
        <taxon>Insecta</taxon>
        <taxon>Pterygota</taxon>
        <taxon>Neoptera</taxon>
        <taxon>Endopterygota</taxon>
        <taxon>Coleoptera</taxon>
        <taxon>Polyphaga</taxon>
        <taxon>Cucujiformia</taxon>
        <taxon>Curculionidae</taxon>
        <taxon>Scolytinae</taxon>
        <taxon>Dendroctonus</taxon>
    </lineage>
</organism>
<evidence type="ECO:0000313" key="2">
    <source>
        <dbReference type="Proteomes" id="UP000030742"/>
    </source>
</evidence>
<protein>
    <submittedName>
        <fullName evidence="1">Uncharacterized protein</fullName>
    </submittedName>
</protein>
<dbReference type="Proteomes" id="UP000030742">
    <property type="component" value="Unassembled WGS sequence"/>
</dbReference>
<accession>U4U6F0</accession>
<proteinExistence type="predicted"/>
<gene>
    <name evidence="1" type="ORF">D910_05276</name>
</gene>
<dbReference type="AlphaFoldDB" id="U4U6F0"/>
<dbReference type="EMBL" id="KB632003">
    <property type="protein sequence ID" value="ERL87888.1"/>
    <property type="molecule type" value="Genomic_DNA"/>
</dbReference>